<dbReference type="UniPathway" id="UPA00143"/>
<dbReference type="Gene3D" id="1.10.10.2660">
    <property type="entry name" value="Ubiquitin-activating enzyme E1, SCCH domain"/>
    <property type="match status" value="1"/>
</dbReference>
<dbReference type="PROSITE" id="PS00865">
    <property type="entry name" value="UBIQUITIN_ACTIVAT_2"/>
    <property type="match status" value="1"/>
</dbReference>
<feature type="region of interest" description="Disordered" evidence="12">
    <location>
        <begin position="783"/>
        <end position="814"/>
    </location>
</feature>
<dbReference type="Proteomes" id="UP000572754">
    <property type="component" value="Unassembled WGS sequence"/>
</dbReference>
<dbReference type="GO" id="GO:0006974">
    <property type="term" value="P:DNA damage response"/>
    <property type="evidence" value="ECO:0007669"/>
    <property type="project" value="TreeGrafter"/>
</dbReference>
<evidence type="ECO:0000256" key="6">
    <source>
        <dbReference type="ARBA" id="ARBA00022741"/>
    </source>
</evidence>
<dbReference type="InterPro" id="IPR032420">
    <property type="entry name" value="E1_4HB"/>
</dbReference>
<dbReference type="PANTHER" id="PTHR10953">
    <property type="entry name" value="UBIQUITIN-ACTIVATING ENZYME E1"/>
    <property type="match status" value="1"/>
</dbReference>
<dbReference type="GO" id="GO:0004839">
    <property type="term" value="F:ubiquitin activating enzyme activity"/>
    <property type="evidence" value="ECO:0007669"/>
    <property type="project" value="UniProtKB-EC"/>
</dbReference>
<dbReference type="GO" id="GO:0006511">
    <property type="term" value="P:ubiquitin-dependent protein catabolic process"/>
    <property type="evidence" value="ECO:0007669"/>
    <property type="project" value="TreeGrafter"/>
</dbReference>
<dbReference type="EMBL" id="JAAQPE010000052">
    <property type="protein sequence ID" value="KAF5689086.1"/>
    <property type="molecule type" value="Genomic_DNA"/>
</dbReference>
<dbReference type="InterPro" id="IPR018965">
    <property type="entry name" value="Ub-activating_enz_E1_C"/>
</dbReference>
<protein>
    <recommendedName>
        <fullName evidence="9">Ubiquitin-activating enzyme E1 1</fullName>
        <ecNumber evidence="4">6.2.1.45</ecNumber>
    </recommendedName>
</protein>
<dbReference type="PRINTS" id="PR01849">
    <property type="entry name" value="UBIQUITINACT"/>
</dbReference>
<comment type="similarity">
    <text evidence="3 11">Belongs to the ubiquitin-activating E1 family.</text>
</comment>
<organism evidence="14 15">
    <name type="scientific">Fusarium circinatum</name>
    <name type="common">Pitch canker fungus</name>
    <name type="synonym">Gibberella circinata</name>
    <dbReference type="NCBI Taxonomy" id="48490"/>
    <lineage>
        <taxon>Eukaryota</taxon>
        <taxon>Fungi</taxon>
        <taxon>Dikarya</taxon>
        <taxon>Ascomycota</taxon>
        <taxon>Pezizomycotina</taxon>
        <taxon>Sordariomycetes</taxon>
        <taxon>Hypocreomycetidae</taxon>
        <taxon>Hypocreales</taxon>
        <taxon>Nectriaceae</taxon>
        <taxon>Fusarium</taxon>
        <taxon>Fusarium fujikuroi species complex</taxon>
    </lineage>
</organism>
<evidence type="ECO:0000256" key="10">
    <source>
        <dbReference type="PROSITE-ProRule" id="PRU10132"/>
    </source>
</evidence>
<dbReference type="NCBIfam" id="TIGR01408">
    <property type="entry name" value="Ube1"/>
    <property type="match status" value="1"/>
</dbReference>
<dbReference type="InterPro" id="IPR032418">
    <property type="entry name" value="E1_FCCH"/>
</dbReference>
<evidence type="ECO:0000256" key="5">
    <source>
        <dbReference type="ARBA" id="ARBA00022598"/>
    </source>
</evidence>
<evidence type="ECO:0000256" key="7">
    <source>
        <dbReference type="ARBA" id="ARBA00022786"/>
    </source>
</evidence>
<dbReference type="Pfam" id="PF09358">
    <property type="entry name" value="E1_UFD"/>
    <property type="match status" value="1"/>
</dbReference>
<reference evidence="15" key="1">
    <citation type="journal article" date="2020" name="BMC Genomics">
        <title>Correction to: Identification and distribution of gene clusters required for synthesis of sphingolipid metabolism inhibitors in diverse species of the filamentous fungus Fusarium.</title>
        <authorList>
            <person name="Kim H.S."/>
            <person name="Lohmar J.M."/>
            <person name="Busman M."/>
            <person name="Brown D.W."/>
            <person name="Naumann T.A."/>
            <person name="Divon H.H."/>
            <person name="Lysoe E."/>
            <person name="Uhlig S."/>
            <person name="Proctor R.H."/>
        </authorList>
    </citation>
    <scope>NUCLEOTIDE SEQUENCE [LARGE SCALE GENOMIC DNA]</scope>
    <source>
        <strain evidence="15">NRRL 25331</strain>
    </source>
</reference>
<evidence type="ECO:0000313" key="14">
    <source>
        <dbReference type="EMBL" id="KAF5689086.1"/>
    </source>
</evidence>
<evidence type="ECO:0000313" key="15">
    <source>
        <dbReference type="Proteomes" id="UP000572754"/>
    </source>
</evidence>
<dbReference type="InterPro" id="IPR042063">
    <property type="entry name" value="Ubi_acti_E1_SCCH"/>
</dbReference>
<dbReference type="Gene3D" id="3.50.50.80">
    <property type="entry name" value="Ubiquitin-activating enzyme E1, inactive adenylation domain, subdomain 1"/>
    <property type="match status" value="1"/>
</dbReference>
<dbReference type="Gene3D" id="3.40.50.720">
    <property type="entry name" value="NAD(P)-binding Rossmann-like Domain"/>
    <property type="match status" value="1"/>
</dbReference>
<dbReference type="InterPro" id="IPR000011">
    <property type="entry name" value="UBQ/SUMO-activ_enz_E1-like"/>
</dbReference>
<evidence type="ECO:0000256" key="12">
    <source>
        <dbReference type="SAM" id="MobiDB-lite"/>
    </source>
</evidence>
<sequence length="1035" mass="115561">MAEQKQPEVDLATRMQVDESVVGHNEIDESLYSRQLYVLGHEAMKRMGASNVLIVGLKGLGVEIAKNIALAGVKSLTLYDPAPVQIADLSSQFFLTPSDIGKPRDEVTVPRVAELNAYTPVKLHQSPGLDAELAQFDKYQVVVLTNAPIHQQKAIGDYCHSKGIYVVIADTYGLFGSVFCDFGEKFTCIDPTGETPLNGIVAGIDEEGLVSALDETRHGLEDGDYVTFSEVEGMEALNGAEPRKITVKGPYTFSIGDVSGLGQYKRGGMYQQVKMPKIINFKDFTTALKEPEFLISDFAKFDRPQQLHLGFQALHAFQLTHNRLPSPMDDDDAVVVIGAAKKFAEQEGLEIELNEKLLKELSYQAQGDLNTMAAYFGGIVAQEVLKAVSGKFQPINQWMYFDSLESLPTSTKRSAELCKPIGSRYDGQIAVFGTEFQDKIANLKQFLVGAGAIGCEMLKNWAMIGLGTGPEGKIWVTDMDSIERSNLNRQFLFRADDVGQMKSDRAALAVQRMNPDLQGHMVTLKERVSPETENVFNEDFWRNLDGVTNALDNVEARTYVDRRCVFFQKPLLESGTLGTKGNTQVVLPHLTESYSSSQDPPEKEFPMCTIRSFPNKIDHTIAWAKEYMFEKLFVKAPQTVNLYLTQPQFIENTLKQGGNQKETLETIRNYLTTERPRTFEDCIAWARQLFETEFSNKIQQLLYNFPKNSETSSGTPFWSGPKRAPDALKFDPNNPSHFGFIVAAANLHAFNYNIKSPGTDRSIYLRELDNVIVPDFAPSSNVKIQADDKEPVEEPESSNFDDNDEIEKLTTSLPSPSSLSGFQLVPVDFEKDDDSNHHIDFITACSNLRAENYKIEPADRHKTKFIAGKIIPAIATTTALVTGLVVLELYKIIDGKDDLEQYKNGFINLALPFFGFSEPIASPKVEYQGPEGKVTLDKIWDRFEIEDITLKELLDTFKAKGLTISMLSSGVSLLYASFFPPSKLKERYGLKLSQLVETISKKPIPSHQKEVIFEIVAEDLAEEDVEVPYIKVKMA</sequence>
<dbReference type="CDD" id="cd01490">
    <property type="entry name" value="Ube1_repeat2"/>
    <property type="match status" value="1"/>
</dbReference>
<dbReference type="InterPro" id="IPR038252">
    <property type="entry name" value="UBA_E1_C_sf"/>
</dbReference>
<dbReference type="PANTHER" id="PTHR10953:SF4">
    <property type="entry name" value="UBIQUITIN-ACTIVATING ENZYME E1 C-TERMINAL DOMAIN-CONTAINING PROTEIN"/>
    <property type="match status" value="1"/>
</dbReference>
<dbReference type="InterPro" id="IPR042449">
    <property type="entry name" value="Ub-E1_IAD_1"/>
</dbReference>
<dbReference type="InterPro" id="IPR045886">
    <property type="entry name" value="ThiF/MoeB/HesA"/>
</dbReference>
<dbReference type="FunFam" id="3.10.290.60:FF:000002">
    <property type="entry name" value="Ubiquitin-like modifier-activating enzyme 1"/>
    <property type="match status" value="1"/>
</dbReference>
<feature type="active site" description="Glycyl thioester intermediate" evidence="10">
    <location>
        <position position="608"/>
    </location>
</feature>
<dbReference type="FunFam" id="1.10.10.2660:FF:000001">
    <property type="entry name" value="Ubiquitin-activating enzyme E1 1"/>
    <property type="match status" value="1"/>
</dbReference>
<dbReference type="GO" id="GO:0005737">
    <property type="term" value="C:cytoplasm"/>
    <property type="evidence" value="ECO:0007669"/>
    <property type="project" value="TreeGrafter"/>
</dbReference>
<reference evidence="14 15" key="2">
    <citation type="submission" date="2020-05" db="EMBL/GenBank/DDBJ databases">
        <title>Identification and distribution of gene clusters putatively required for synthesis of sphingolipid metabolism inhibitors in phylogenetically diverse species of the filamentous fungus Fusarium.</title>
        <authorList>
            <person name="Kim H.-S."/>
            <person name="Busman M."/>
            <person name="Brown D.W."/>
            <person name="Divon H."/>
            <person name="Uhlig S."/>
            <person name="Proctor R.H."/>
        </authorList>
    </citation>
    <scope>NUCLEOTIDE SEQUENCE [LARGE SCALE GENOMIC DNA]</scope>
    <source>
        <strain evidence="14 15">NRRL 25331</strain>
    </source>
</reference>
<evidence type="ECO:0000256" key="3">
    <source>
        <dbReference type="ARBA" id="ARBA00005673"/>
    </source>
</evidence>
<evidence type="ECO:0000256" key="8">
    <source>
        <dbReference type="ARBA" id="ARBA00022840"/>
    </source>
</evidence>
<dbReference type="FunFam" id="3.40.50.12550:FF:000001">
    <property type="entry name" value="Ubiquitin-activating enzyme E1 1"/>
    <property type="match status" value="1"/>
</dbReference>
<dbReference type="InterPro" id="IPR019572">
    <property type="entry name" value="UBA_E1_SCCH"/>
</dbReference>
<evidence type="ECO:0000256" key="2">
    <source>
        <dbReference type="ARBA" id="ARBA00004906"/>
    </source>
</evidence>
<dbReference type="InterPro" id="IPR000594">
    <property type="entry name" value="ThiF_NAD_FAD-bd"/>
</dbReference>
<comment type="pathway">
    <text evidence="2">Protein modification; protein ubiquitination.</text>
</comment>
<keyword evidence="7 11" id="KW-0833">Ubl conjugation pathway</keyword>
<evidence type="ECO:0000256" key="4">
    <source>
        <dbReference type="ARBA" id="ARBA00012990"/>
    </source>
</evidence>
<dbReference type="Pfam" id="PF00899">
    <property type="entry name" value="ThiF"/>
    <property type="match status" value="1"/>
</dbReference>
<dbReference type="Gene3D" id="3.10.290.60">
    <property type="entry name" value="Ubiquitin-activating enzyme E1, UFD domain"/>
    <property type="match status" value="1"/>
</dbReference>
<dbReference type="SUPFAM" id="SSF69572">
    <property type="entry name" value="Activating enzymes of the ubiquitin-like proteins"/>
    <property type="match status" value="2"/>
</dbReference>
<dbReference type="GO" id="GO:0005634">
    <property type="term" value="C:nucleus"/>
    <property type="evidence" value="ECO:0007669"/>
    <property type="project" value="TreeGrafter"/>
</dbReference>
<accession>A0A8H5X9U3</accession>
<dbReference type="Gene3D" id="2.40.30.180">
    <property type="entry name" value="Ubiquitin-activating enzyme E1, FCCH domain"/>
    <property type="match status" value="1"/>
</dbReference>
<dbReference type="Pfam" id="PF16190">
    <property type="entry name" value="E1_FCCH"/>
    <property type="match status" value="1"/>
</dbReference>
<dbReference type="InterPro" id="IPR018075">
    <property type="entry name" value="UBQ-activ_enz_E1"/>
</dbReference>
<evidence type="ECO:0000259" key="13">
    <source>
        <dbReference type="SMART" id="SM00985"/>
    </source>
</evidence>
<dbReference type="FunFam" id="3.50.50.80:FF:000001">
    <property type="entry name" value="ubiquitin-like modifier-activating enzyme 1"/>
    <property type="match status" value="1"/>
</dbReference>
<dbReference type="Pfam" id="PF10585">
    <property type="entry name" value="UBA_E1_SCCH"/>
    <property type="match status" value="1"/>
</dbReference>
<evidence type="ECO:0000256" key="9">
    <source>
        <dbReference type="ARBA" id="ARBA00073786"/>
    </source>
</evidence>
<keyword evidence="15" id="KW-1185">Reference proteome</keyword>
<evidence type="ECO:0000256" key="11">
    <source>
        <dbReference type="RuleBase" id="RU000519"/>
    </source>
</evidence>
<dbReference type="SMART" id="SM00985">
    <property type="entry name" value="UBA_e1_C"/>
    <property type="match status" value="1"/>
</dbReference>
<dbReference type="Gene3D" id="3.40.50.12550">
    <property type="entry name" value="Ubiquitin-activating enzyme E1, inactive adenylation domain, subdomain 2"/>
    <property type="match status" value="1"/>
</dbReference>
<dbReference type="InterPro" id="IPR035985">
    <property type="entry name" value="Ubiquitin-activating_enz"/>
</dbReference>
<feature type="compositionally biased region" description="Acidic residues" evidence="12">
    <location>
        <begin position="790"/>
        <end position="805"/>
    </location>
</feature>
<dbReference type="GO" id="GO:0005524">
    <property type="term" value="F:ATP binding"/>
    <property type="evidence" value="ECO:0007669"/>
    <property type="project" value="UniProtKB-KW"/>
</dbReference>
<comment type="catalytic activity">
    <reaction evidence="1">
        <text>ATP + ubiquitin + [E1 ubiquitin-activating enzyme]-L-cysteine = AMP + diphosphate + S-ubiquitinyl-[E1 ubiquitin-activating enzyme]-L-cysteine.</text>
        <dbReference type="EC" id="6.2.1.45"/>
    </reaction>
</comment>
<keyword evidence="6 11" id="KW-0547">Nucleotide-binding</keyword>
<dbReference type="FunFam" id="3.40.50.720:FF:000015">
    <property type="entry name" value="Ubiquitin-activating enzyme E1 1"/>
    <property type="match status" value="1"/>
</dbReference>
<dbReference type="InterPro" id="IPR033127">
    <property type="entry name" value="UBQ-activ_enz_E1_Cys_AS"/>
</dbReference>
<name>A0A8H5X9U3_FUSCI</name>
<gene>
    <name evidence="14" type="ORF">FCIRC_1539</name>
</gene>
<proteinExistence type="inferred from homology"/>
<dbReference type="EC" id="6.2.1.45" evidence="4"/>
<dbReference type="AlphaFoldDB" id="A0A8H5X9U3"/>
<dbReference type="CDD" id="cd01491">
    <property type="entry name" value="Ube1_repeat1"/>
    <property type="match status" value="1"/>
</dbReference>
<feature type="domain" description="Ubiquitin-activating enzyme E1 C-terminal" evidence="13">
    <location>
        <begin position="902"/>
        <end position="1030"/>
    </location>
</feature>
<dbReference type="Pfam" id="PF16191">
    <property type="entry name" value="E1_4HB"/>
    <property type="match status" value="1"/>
</dbReference>
<keyword evidence="8 11" id="KW-0067">ATP-binding</keyword>
<evidence type="ECO:0000256" key="1">
    <source>
        <dbReference type="ARBA" id="ARBA00000488"/>
    </source>
</evidence>
<comment type="caution">
    <text evidence="14">The sequence shown here is derived from an EMBL/GenBank/DDBJ whole genome shotgun (WGS) entry which is preliminary data.</text>
</comment>
<dbReference type="InterPro" id="IPR042302">
    <property type="entry name" value="E1_FCCH_sf"/>
</dbReference>
<keyword evidence="5 11" id="KW-0436">Ligase</keyword>
<dbReference type="FunFam" id="2.40.30.180:FF:000001">
    <property type="entry name" value="ubiquitin-like modifier-activating enzyme 1"/>
    <property type="match status" value="1"/>
</dbReference>